<dbReference type="Pfam" id="PF12705">
    <property type="entry name" value="PDDEXK_1"/>
    <property type="match status" value="1"/>
</dbReference>
<feature type="compositionally biased region" description="Polar residues" evidence="1">
    <location>
        <begin position="1"/>
        <end position="15"/>
    </location>
</feature>
<evidence type="ECO:0000259" key="2">
    <source>
        <dbReference type="Pfam" id="PF12705"/>
    </source>
</evidence>
<feature type="region of interest" description="Disordered" evidence="1">
    <location>
        <begin position="1"/>
        <end position="23"/>
    </location>
</feature>
<gene>
    <name evidence="3" type="ORF">TRIP_B350132</name>
</gene>
<dbReference type="Gene3D" id="3.90.320.10">
    <property type="match status" value="2"/>
</dbReference>
<dbReference type="InterPro" id="IPR011335">
    <property type="entry name" value="Restrct_endonuc-II-like"/>
</dbReference>
<accession>A0A653AA64</accession>
<dbReference type="InterPro" id="IPR011604">
    <property type="entry name" value="PDDEXK-like_dom_sf"/>
</dbReference>
<dbReference type="AlphaFoldDB" id="A0A653AA64"/>
<evidence type="ECO:0000313" key="3">
    <source>
        <dbReference type="EMBL" id="VBB44966.1"/>
    </source>
</evidence>
<sequence>MPITIKTTKLHSSTEGPKRPKKRWLSPSSINAYLRCPRSYYYSRIAKLKQKPSVYLIRGIAVHSAIQKFYTHKIHRCINMDYSEIRRIVIELLKDEWKNQKSDILELDLKEDEIAFYFEESRKMMLNFLHDFLDDGGFEKPEPIIEKTLFSRKQLLLGRIDAIYNNRDPPLLVDFKTCKSKELIDDYKRQLGIYALLYKENYNIIPTIGIHFLKFRHGLEEFKMTERYINKIRDLIRDIHSKTRSERITDYPCTCGWCKKNFKI</sequence>
<proteinExistence type="predicted"/>
<dbReference type="InterPro" id="IPR038726">
    <property type="entry name" value="PDDEXK_AddAB-type"/>
</dbReference>
<reference evidence="3" key="1">
    <citation type="submission" date="2018-07" db="EMBL/GenBank/DDBJ databases">
        <authorList>
            <consortium name="Genoscope - CEA"/>
            <person name="William W."/>
        </authorList>
    </citation>
    <scope>NUCLEOTIDE SEQUENCE</scope>
    <source>
        <strain evidence="3">IK1</strain>
    </source>
</reference>
<dbReference type="EMBL" id="UPXX01000029">
    <property type="protein sequence ID" value="VBB44966.1"/>
    <property type="molecule type" value="Genomic_DNA"/>
</dbReference>
<dbReference type="SUPFAM" id="SSF52980">
    <property type="entry name" value="Restriction endonuclease-like"/>
    <property type="match status" value="1"/>
</dbReference>
<name>A0A653AA64_UNCDX</name>
<organism evidence="3">
    <name type="scientific">Uncultured Desulfatiglans sp</name>
    <dbReference type="NCBI Taxonomy" id="1748965"/>
    <lineage>
        <taxon>Bacteria</taxon>
        <taxon>Pseudomonadati</taxon>
        <taxon>Thermodesulfobacteriota</taxon>
        <taxon>Desulfobacteria</taxon>
        <taxon>Desulfatiglandales</taxon>
        <taxon>Desulfatiglandaceae</taxon>
        <taxon>Desulfatiglans</taxon>
        <taxon>environmental samples</taxon>
    </lineage>
</organism>
<evidence type="ECO:0000256" key="1">
    <source>
        <dbReference type="SAM" id="MobiDB-lite"/>
    </source>
</evidence>
<feature type="domain" description="PD-(D/E)XK endonuclease-like" evidence="2">
    <location>
        <begin position="25"/>
        <end position="258"/>
    </location>
</feature>
<protein>
    <recommendedName>
        <fullName evidence="2">PD-(D/E)XK endonuclease-like domain-containing protein</fullName>
    </recommendedName>
</protein>